<feature type="coiled-coil region" evidence="1">
    <location>
        <begin position="96"/>
        <end position="127"/>
    </location>
</feature>
<dbReference type="Proteomes" id="UP000467840">
    <property type="component" value="Chromosome 16"/>
</dbReference>
<evidence type="ECO:0000256" key="1">
    <source>
        <dbReference type="SAM" id="Coils"/>
    </source>
</evidence>
<reference evidence="2 3" key="1">
    <citation type="journal article" date="2020" name="Mol. Plant">
        <title>The Chromosome-Based Rubber Tree Genome Provides New Insights into Spurge Genome Evolution and Rubber Biosynthesis.</title>
        <authorList>
            <person name="Liu J."/>
            <person name="Shi C."/>
            <person name="Shi C.C."/>
            <person name="Li W."/>
            <person name="Zhang Q.J."/>
            <person name="Zhang Y."/>
            <person name="Li K."/>
            <person name="Lu H.F."/>
            <person name="Shi C."/>
            <person name="Zhu S.T."/>
            <person name="Xiao Z.Y."/>
            <person name="Nan H."/>
            <person name="Yue Y."/>
            <person name="Zhu X.G."/>
            <person name="Wu Y."/>
            <person name="Hong X.N."/>
            <person name="Fan G.Y."/>
            <person name="Tong Y."/>
            <person name="Zhang D."/>
            <person name="Mao C.L."/>
            <person name="Liu Y.L."/>
            <person name="Hao S.J."/>
            <person name="Liu W.Q."/>
            <person name="Lv M.Q."/>
            <person name="Zhang H.B."/>
            <person name="Liu Y."/>
            <person name="Hu-Tang G.R."/>
            <person name="Wang J.P."/>
            <person name="Wang J.H."/>
            <person name="Sun Y.H."/>
            <person name="Ni S.B."/>
            <person name="Chen W.B."/>
            <person name="Zhang X.C."/>
            <person name="Jiao Y.N."/>
            <person name="Eichler E.E."/>
            <person name="Li G.H."/>
            <person name="Liu X."/>
            <person name="Gao L.Z."/>
        </authorList>
    </citation>
    <scope>NUCLEOTIDE SEQUENCE [LARGE SCALE GENOMIC DNA]</scope>
    <source>
        <strain evidence="3">cv. GT1</strain>
        <tissue evidence="2">Leaf</tissue>
    </source>
</reference>
<sequence length="167" mass="18742">MGASGPGRAAPAGATDDSGPIALIKSKLKRNAIQSLLERYGVPDGYQFLQARKEFQTHDLVVHPNFFVVYEETFKAGLHLPLDHFYAKFNIKLKSLAKLRSVQATHAREIEQLKTQMRDQKKAAIDKLVDTYLDLHIAVTVGLSERHMGEGFSWVKDLLIRVLILMA</sequence>
<keyword evidence="1" id="KW-0175">Coiled coil</keyword>
<gene>
    <name evidence="2" type="ORF">GH714_033872</name>
</gene>
<dbReference type="AlphaFoldDB" id="A0A6A6LWD0"/>
<keyword evidence="3" id="KW-1185">Reference proteome</keyword>
<accession>A0A6A6LWD0</accession>
<name>A0A6A6LWD0_HEVBR</name>
<evidence type="ECO:0000313" key="3">
    <source>
        <dbReference type="Proteomes" id="UP000467840"/>
    </source>
</evidence>
<evidence type="ECO:0000313" key="2">
    <source>
        <dbReference type="EMBL" id="KAF2304578.1"/>
    </source>
</evidence>
<organism evidence="2 3">
    <name type="scientific">Hevea brasiliensis</name>
    <name type="common">Para rubber tree</name>
    <name type="synonym">Siphonia brasiliensis</name>
    <dbReference type="NCBI Taxonomy" id="3981"/>
    <lineage>
        <taxon>Eukaryota</taxon>
        <taxon>Viridiplantae</taxon>
        <taxon>Streptophyta</taxon>
        <taxon>Embryophyta</taxon>
        <taxon>Tracheophyta</taxon>
        <taxon>Spermatophyta</taxon>
        <taxon>Magnoliopsida</taxon>
        <taxon>eudicotyledons</taxon>
        <taxon>Gunneridae</taxon>
        <taxon>Pentapetalae</taxon>
        <taxon>rosids</taxon>
        <taxon>fabids</taxon>
        <taxon>Malpighiales</taxon>
        <taxon>Euphorbiaceae</taxon>
        <taxon>Crotonoideae</taxon>
        <taxon>Micrandreae</taxon>
        <taxon>Hevea</taxon>
    </lineage>
</organism>
<proteinExistence type="predicted"/>
<comment type="caution">
    <text evidence="2">The sequence shown here is derived from an EMBL/GenBank/DDBJ whole genome shotgun (WGS) entry which is preliminary data.</text>
</comment>
<dbReference type="EMBL" id="JAAGAX010000009">
    <property type="protein sequence ID" value="KAF2304578.1"/>
    <property type="molecule type" value="Genomic_DNA"/>
</dbReference>
<protein>
    <submittedName>
        <fullName evidence="2">Uncharacterized protein</fullName>
    </submittedName>
</protein>